<keyword evidence="4" id="KW-0496">Mitochondrion</keyword>
<dbReference type="GO" id="GO:0015288">
    <property type="term" value="F:porin activity"/>
    <property type="evidence" value="ECO:0007669"/>
    <property type="project" value="UniProtKB-KW"/>
</dbReference>
<sequence length="348" mass="38348">MSQKRLSSIFRRRRESKIENDEEDEPVPEAKTEPSSQDNSSKAQDKPKVKDDVEILTVPVPDGEMPTYFHVGGAAKECLIRGYKFGVWHLRCSSKTDNGVVLSSFGEGNPLLTSVFGGLEVFKEFENSHTSLTWVTSSNEFRGELGVRGLVAGGIAHSILRSALSMTDEHQLSIGSSLLKAGFMRSPFNIEIVVPIVKEPTLMGYVLAAPAENWLLGYRTVYSVAEKAFDKHAFCLGYNNGSTEMGLKAENFKDLRGSLFQRIGESWAVALKMNFYGEEQLKKFAIGCQYQLGDGSLLKAKVRDDGNVGVVFQTKIGENVDVTYHVGCDGKDPISGEHKIGASWIFNC</sequence>
<feature type="region of interest" description="Disordered" evidence="6">
    <location>
        <begin position="1"/>
        <end position="53"/>
    </location>
</feature>
<protein>
    <submittedName>
        <fullName evidence="8">Voltage-dependent anion-selective channel-like</fullName>
    </submittedName>
</protein>
<evidence type="ECO:0000256" key="5">
    <source>
        <dbReference type="ARBA" id="ARBA00023114"/>
    </source>
</evidence>
<keyword evidence="4" id="KW-1000">Mitochondrion outer membrane</keyword>
<dbReference type="KEGG" id="dpo:4816483"/>
<evidence type="ECO:0000256" key="2">
    <source>
        <dbReference type="ARBA" id="ARBA00007780"/>
    </source>
</evidence>
<dbReference type="GO" id="GO:0046930">
    <property type="term" value="C:pore complex"/>
    <property type="evidence" value="ECO:0007669"/>
    <property type="project" value="UniProtKB-KW"/>
</dbReference>
<dbReference type="AlphaFoldDB" id="A0A6I8UIU6"/>
<evidence type="ECO:0000313" key="8">
    <source>
        <dbReference type="RefSeq" id="XP_001356071.3"/>
    </source>
</evidence>
<feature type="compositionally biased region" description="Polar residues" evidence="6">
    <location>
        <begin position="33"/>
        <end position="42"/>
    </location>
</feature>
<evidence type="ECO:0000256" key="6">
    <source>
        <dbReference type="SAM" id="MobiDB-lite"/>
    </source>
</evidence>
<dbReference type="Pfam" id="PF01459">
    <property type="entry name" value="Porin_3"/>
    <property type="match status" value="1"/>
</dbReference>
<keyword evidence="5" id="KW-0813">Transport</keyword>
<dbReference type="GO" id="GO:0005741">
    <property type="term" value="C:mitochondrial outer membrane"/>
    <property type="evidence" value="ECO:0007669"/>
    <property type="project" value="UniProtKB-SubCell"/>
</dbReference>
<keyword evidence="3" id="KW-1134">Transmembrane beta strand</keyword>
<dbReference type="Proteomes" id="UP000001819">
    <property type="component" value="Chromosome 4"/>
</dbReference>
<keyword evidence="5" id="KW-0406">Ion transport</keyword>
<dbReference type="RefSeq" id="XP_001356071.3">
    <property type="nucleotide sequence ID" value="XM_001356035.4"/>
</dbReference>
<keyword evidence="7" id="KW-1185">Reference proteome</keyword>
<gene>
    <name evidence="8" type="primary">LOC4816483</name>
</gene>
<comment type="similarity">
    <text evidence="2">Belongs to the eukaryotic mitochondrial porin family.</text>
</comment>
<dbReference type="InterPro" id="IPR023614">
    <property type="entry name" value="Porin_dom_sf"/>
</dbReference>
<dbReference type="PANTHER" id="PTHR11743:SF70">
    <property type="entry name" value="GH26960P-RELATED"/>
    <property type="match status" value="1"/>
</dbReference>
<keyword evidence="3" id="KW-0472">Membrane</keyword>
<proteinExistence type="inferred from homology"/>
<reference evidence="8" key="1">
    <citation type="submission" date="2025-08" db="UniProtKB">
        <authorList>
            <consortium name="RefSeq"/>
        </authorList>
    </citation>
    <scope>IDENTIFICATION</scope>
    <source>
        <strain evidence="8">MV-25-SWS-2005</strain>
        <tissue evidence="8">Whole body</tissue>
    </source>
</reference>
<name>A0A6I8UIU6_DROPS</name>
<dbReference type="InterPro" id="IPR027246">
    <property type="entry name" value="Porin_Euk/Tom40"/>
</dbReference>
<dbReference type="GO" id="GO:0008308">
    <property type="term" value="F:voltage-gated monoatomic anion channel activity"/>
    <property type="evidence" value="ECO:0007669"/>
    <property type="project" value="InterPro"/>
</dbReference>
<evidence type="ECO:0000256" key="3">
    <source>
        <dbReference type="ARBA" id="ARBA00022452"/>
    </source>
</evidence>
<feature type="compositionally biased region" description="Basic and acidic residues" evidence="6">
    <location>
        <begin position="43"/>
        <end position="53"/>
    </location>
</feature>
<dbReference type="InterPro" id="IPR001925">
    <property type="entry name" value="Porin_Euk"/>
</dbReference>
<comment type="subcellular location">
    <subcellularLocation>
        <location evidence="1">Mitochondrion outer membrane</location>
    </subcellularLocation>
</comment>
<dbReference type="InParanoid" id="A0A6I8UIU6"/>
<dbReference type="Gene3D" id="2.40.160.10">
    <property type="entry name" value="Porin"/>
    <property type="match status" value="1"/>
</dbReference>
<dbReference type="PANTHER" id="PTHR11743">
    <property type="entry name" value="VOLTAGE-DEPENDENT ANION-SELECTIVE CHANNEL"/>
    <property type="match status" value="1"/>
</dbReference>
<accession>A0A6I8UIU6</accession>
<dbReference type="CDD" id="cd07306">
    <property type="entry name" value="Porin3_VDAC"/>
    <property type="match status" value="1"/>
</dbReference>
<keyword evidence="3" id="KW-0812">Transmembrane</keyword>
<evidence type="ECO:0000256" key="1">
    <source>
        <dbReference type="ARBA" id="ARBA00004294"/>
    </source>
</evidence>
<evidence type="ECO:0000256" key="4">
    <source>
        <dbReference type="ARBA" id="ARBA00022787"/>
    </source>
</evidence>
<evidence type="ECO:0000313" key="7">
    <source>
        <dbReference type="Proteomes" id="UP000001819"/>
    </source>
</evidence>
<organism evidence="7 8">
    <name type="scientific">Drosophila pseudoobscura pseudoobscura</name>
    <name type="common">Fruit fly</name>
    <dbReference type="NCBI Taxonomy" id="46245"/>
    <lineage>
        <taxon>Eukaryota</taxon>
        <taxon>Metazoa</taxon>
        <taxon>Ecdysozoa</taxon>
        <taxon>Arthropoda</taxon>
        <taxon>Hexapoda</taxon>
        <taxon>Insecta</taxon>
        <taxon>Pterygota</taxon>
        <taxon>Neoptera</taxon>
        <taxon>Endopterygota</taxon>
        <taxon>Diptera</taxon>
        <taxon>Brachycera</taxon>
        <taxon>Muscomorpha</taxon>
        <taxon>Ephydroidea</taxon>
        <taxon>Drosophilidae</taxon>
        <taxon>Drosophila</taxon>
        <taxon>Sophophora</taxon>
    </lineage>
</organism>
<keyword evidence="5" id="KW-0626">Porin</keyword>